<proteinExistence type="predicted"/>
<feature type="transmembrane region" description="Helical" evidence="1">
    <location>
        <begin position="20"/>
        <end position="41"/>
    </location>
</feature>
<evidence type="ECO:0000313" key="2">
    <source>
        <dbReference type="EMBL" id="QUF07249.1"/>
    </source>
</evidence>
<dbReference type="AlphaFoldDB" id="A0AA45R6V8"/>
<sequence length="45" mass="4853">MRQGGGAAAVRQRDSDVLEGWWWGRSGLGCVVLVLVLVLVLEGWG</sequence>
<keyword evidence="1" id="KW-0472">Membrane</keyword>
<reference evidence="2" key="1">
    <citation type="submission" date="2021-04" db="EMBL/GenBank/DDBJ databases">
        <title>Genomic sequence of Actinosynnema pretiosum subsp. pretiosum ATCC 31280 (C-14919).</title>
        <authorList>
            <person name="Bai L."/>
            <person name="Wang X."/>
            <person name="Xiao Y."/>
        </authorList>
    </citation>
    <scope>NUCLEOTIDE SEQUENCE</scope>
    <source>
        <strain evidence="2">ATCC 31280</strain>
    </source>
</reference>
<name>A0AA45R6V8_9PSEU</name>
<keyword evidence="1" id="KW-0812">Transmembrane</keyword>
<dbReference type="Proteomes" id="UP000677152">
    <property type="component" value="Chromosome"/>
</dbReference>
<dbReference type="EMBL" id="CP073249">
    <property type="protein sequence ID" value="QUF07249.1"/>
    <property type="molecule type" value="Genomic_DNA"/>
</dbReference>
<keyword evidence="1" id="KW-1133">Transmembrane helix</keyword>
<gene>
    <name evidence="2" type="ORF">KCV87_15130</name>
</gene>
<evidence type="ECO:0000313" key="3">
    <source>
        <dbReference type="Proteomes" id="UP000677152"/>
    </source>
</evidence>
<protein>
    <submittedName>
        <fullName evidence="2">Uncharacterized protein</fullName>
    </submittedName>
</protein>
<organism evidence="2 3">
    <name type="scientific">Actinosynnema pretiosum subsp. pretiosum</name>
    <dbReference type="NCBI Taxonomy" id="103721"/>
    <lineage>
        <taxon>Bacteria</taxon>
        <taxon>Bacillati</taxon>
        <taxon>Actinomycetota</taxon>
        <taxon>Actinomycetes</taxon>
        <taxon>Pseudonocardiales</taxon>
        <taxon>Pseudonocardiaceae</taxon>
        <taxon>Actinosynnema</taxon>
    </lineage>
</organism>
<evidence type="ECO:0000256" key="1">
    <source>
        <dbReference type="SAM" id="Phobius"/>
    </source>
</evidence>
<accession>A0AA45R6V8</accession>